<dbReference type="AlphaFoldDB" id="A0A8J3EZ38"/>
<proteinExistence type="predicted"/>
<reference evidence="1" key="1">
    <citation type="journal article" date="2014" name="Int. J. Syst. Evol. Microbiol.">
        <title>Complete genome sequence of Corynebacterium casei LMG S-19264T (=DSM 44701T), isolated from a smear-ripened cheese.</title>
        <authorList>
            <consortium name="US DOE Joint Genome Institute (JGI-PGF)"/>
            <person name="Walter F."/>
            <person name="Albersmeier A."/>
            <person name="Kalinowski J."/>
            <person name="Ruckert C."/>
        </authorList>
    </citation>
    <scope>NUCLEOTIDE SEQUENCE</scope>
    <source>
        <strain evidence="1">CCM 8606</strain>
    </source>
</reference>
<evidence type="ECO:0000313" key="2">
    <source>
        <dbReference type="Proteomes" id="UP000619536"/>
    </source>
</evidence>
<sequence length="87" mass="9416">MAGGDIDKEKIVENSVSPIFANALTNDGIVGDDNDYFRVKAPAVTVTGRGEVGYPKARTIDFTPAVRLLAIHSNHDCNYFGKCNKQS</sequence>
<reference evidence="1" key="2">
    <citation type="submission" date="2020-09" db="EMBL/GenBank/DDBJ databases">
        <authorList>
            <person name="Sun Q."/>
            <person name="Sedlacek I."/>
        </authorList>
    </citation>
    <scope>NUCLEOTIDE SEQUENCE</scope>
    <source>
        <strain evidence="1">CCM 8606</strain>
    </source>
</reference>
<dbReference type="Proteomes" id="UP000619536">
    <property type="component" value="Unassembled WGS sequence"/>
</dbReference>
<comment type="caution">
    <text evidence="1">The sequence shown here is derived from an EMBL/GenBank/DDBJ whole genome shotgun (WGS) entry which is preliminary data.</text>
</comment>
<gene>
    <name evidence="1" type="ORF">GCM10007377_08800</name>
</gene>
<organism evidence="1 2">
    <name type="scientific">Galliscardovia ingluviei</name>
    <dbReference type="NCBI Taxonomy" id="1769422"/>
    <lineage>
        <taxon>Bacteria</taxon>
        <taxon>Bacillati</taxon>
        <taxon>Actinomycetota</taxon>
        <taxon>Actinomycetes</taxon>
        <taxon>Bifidobacteriales</taxon>
        <taxon>Bifidobacteriaceae</taxon>
        <taxon>Galliscardovia</taxon>
    </lineage>
</organism>
<evidence type="ECO:0000313" key="1">
    <source>
        <dbReference type="EMBL" id="GGI14011.1"/>
    </source>
</evidence>
<dbReference type="EMBL" id="BMDH01000002">
    <property type="protein sequence ID" value="GGI14011.1"/>
    <property type="molecule type" value="Genomic_DNA"/>
</dbReference>
<dbReference type="RefSeq" id="WP_229714755.1">
    <property type="nucleotide sequence ID" value="NZ_BMDH01000002.1"/>
</dbReference>
<name>A0A8J3EZ38_9BIFI</name>
<keyword evidence="2" id="KW-1185">Reference proteome</keyword>
<accession>A0A8J3EZ38</accession>
<protein>
    <submittedName>
        <fullName evidence="1">Uncharacterized protein</fullName>
    </submittedName>
</protein>